<dbReference type="Pfam" id="PF00535">
    <property type="entry name" value="Glycos_transf_2"/>
    <property type="match status" value="1"/>
</dbReference>
<dbReference type="CDD" id="cd00761">
    <property type="entry name" value="Glyco_tranf_GTA_type"/>
    <property type="match status" value="1"/>
</dbReference>
<comment type="caution">
    <text evidence="2">The sequence shown here is derived from an EMBL/GenBank/DDBJ whole genome shotgun (WGS) entry which is preliminary data.</text>
</comment>
<protein>
    <recommendedName>
        <fullName evidence="1">Glycosyltransferase 2-like domain-containing protein</fullName>
    </recommendedName>
</protein>
<dbReference type="Proteomes" id="UP000231409">
    <property type="component" value="Unassembled WGS sequence"/>
</dbReference>
<feature type="domain" description="Glycosyltransferase 2-like" evidence="1">
    <location>
        <begin position="10"/>
        <end position="135"/>
    </location>
</feature>
<dbReference type="AlphaFoldDB" id="A0A2G1UNX1"/>
<accession>A0A2G1UNX1</accession>
<evidence type="ECO:0000313" key="2">
    <source>
        <dbReference type="EMBL" id="PHQ16207.1"/>
    </source>
</evidence>
<dbReference type="InterPro" id="IPR029044">
    <property type="entry name" value="Nucleotide-diphossugar_trans"/>
</dbReference>
<proteinExistence type="predicted"/>
<organism evidence="2 3">
    <name type="scientific">Marinobacter profundi</name>
    <dbReference type="NCBI Taxonomy" id="2666256"/>
    <lineage>
        <taxon>Bacteria</taxon>
        <taxon>Pseudomonadati</taxon>
        <taxon>Pseudomonadota</taxon>
        <taxon>Gammaproteobacteria</taxon>
        <taxon>Pseudomonadales</taxon>
        <taxon>Marinobacteraceae</taxon>
        <taxon>Marinobacter</taxon>
    </lineage>
</organism>
<gene>
    <name evidence="2" type="ORF">CLH61_03720</name>
</gene>
<evidence type="ECO:0000259" key="1">
    <source>
        <dbReference type="Pfam" id="PF00535"/>
    </source>
</evidence>
<reference evidence="2 3" key="1">
    <citation type="submission" date="2017-09" db="EMBL/GenBank/DDBJ databases">
        <title>The draft genome sequences of Marinobacter sp. PWS21.</title>
        <authorList>
            <person name="Cao J."/>
        </authorList>
    </citation>
    <scope>NUCLEOTIDE SEQUENCE [LARGE SCALE GENOMIC DNA]</scope>
    <source>
        <strain evidence="2 3">PWS21</strain>
    </source>
</reference>
<dbReference type="PANTHER" id="PTHR22916:SF3">
    <property type="entry name" value="UDP-GLCNAC:BETAGAL BETA-1,3-N-ACETYLGLUCOSAMINYLTRANSFERASE-LIKE PROTEIN 1"/>
    <property type="match status" value="1"/>
</dbReference>
<sequence length="333" mass="37505">MARTHMPKASVIIPVYNGGDYIGETIDSILSQSFHDFELIIVDDGSTDDTADVIHGFRDSRIRYFHQPNSGKPASPRNNAIRKSEGDIIFIFDSDDIMLPGKLATTVQCMELAPGAGLAFTGFACIDETGTIIDPGFLEKNRTLQQLPKRPVTDQAQLIASRAALRGLAASNYLGTSGVAIRREVFDTVGYFDEEVRNSDDFLMWQSIAHQYDLLYLPRIFHHYRVRSGSISLRNIEERAPGLIACVEKMKQFHSADPDALRLLDERIRRYYFEAGYSCFTQYKLSEARSWLLEALKKKIDQPALFYLCLSLLPASLISQLKQLKHRNSSAEA</sequence>
<name>A0A2G1UNX1_9GAMM</name>
<dbReference type="Gene3D" id="3.90.550.10">
    <property type="entry name" value="Spore Coat Polysaccharide Biosynthesis Protein SpsA, Chain A"/>
    <property type="match status" value="1"/>
</dbReference>
<dbReference type="InterPro" id="IPR001173">
    <property type="entry name" value="Glyco_trans_2-like"/>
</dbReference>
<dbReference type="EMBL" id="NTFH01000004">
    <property type="protein sequence ID" value="PHQ16207.1"/>
    <property type="molecule type" value="Genomic_DNA"/>
</dbReference>
<dbReference type="GO" id="GO:0016758">
    <property type="term" value="F:hexosyltransferase activity"/>
    <property type="evidence" value="ECO:0007669"/>
    <property type="project" value="UniProtKB-ARBA"/>
</dbReference>
<keyword evidence="3" id="KW-1185">Reference proteome</keyword>
<dbReference type="PANTHER" id="PTHR22916">
    <property type="entry name" value="GLYCOSYLTRANSFERASE"/>
    <property type="match status" value="1"/>
</dbReference>
<evidence type="ECO:0000313" key="3">
    <source>
        <dbReference type="Proteomes" id="UP000231409"/>
    </source>
</evidence>
<dbReference type="SUPFAM" id="SSF53448">
    <property type="entry name" value="Nucleotide-diphospho-sugar transferases"/>
    <property type="match status" value="1"/>
</dbReference>